<dbReference type="CDD" id="cd10432">
    <property type="entry name" value="BI-1-like_bacterial"/>
    <property type="match status" value="1"/>
</dbReference>
<dbReference type="AlphaFoldDB" id="A0A381WRY3"/>
<protein>
    <recommendedName>
        <fullName evidence="7">Inner membrane protein YbhL</fullName>
    </recommendedName>
</protein>
<feature type="transmembrane region" description="Helical" evidence="5">
    <location>
        <begin position="73"/>
        <end position="91"/>
    </location>
</feature>
<feature type="transmembrane region" description="Helical" evidence="5">
    <location>
        <begin position="31"/>
        <end position="53"/>
    </location>
</feature>
<evidence type="ECO:0008006" key="7">
    <source>
        <dbReference type="Google" id="ProtNLM"/>
    </source>
</evidence>
<dbReference type="PANTHER" id="PTHR23291:SF50">
    <property type="entry name" value="PROTEIN LIFEGUARD 4"/>
    <property type="match status" value="1"/>
</dbReference>
<dbReference type="EMBL" id="UINC01012688">
    <property type="protein sequence ID" value="SVA55269.1"/>
    <property type="molecule type" value="Genomic_DNA"/>
</dbReference>
<feature type="transmembrane region" description="Helical" evidence="5">
    <location>
        <begin position="155"/>
        <end position="176"/>
    </location>
</feature>
<sequence>MALEQRSYTRATDGVGIDAGLRAYMLKVYNYMTTALLLTGLVAFFFGKASIVTNDLGQIVALTGMGNALFNSSLRWIVMLAPLGLVFYISFKINKMSLSSAQLTFWIFSTLMGLSLASIFIVYTGASITRVFFICSATFAAMSLYGYTTKKDLTAFGGFLIMGLIGIIIASVVNIFMKSPAMYFAISVIGVLIFVGLTAYDTQKIKNMYYASDSETLSGKKAIMGALTLYLDFINLFIMLLRLFGQRR</sequence>
<evidence type="ECO:0000256" key="2">
    <source>
        <dbReference type="ARBA" id="ARBA00022692"/>
    </source>
</evidence>
<evidence type="ECO:0000313" key="6">
    <source>
        <dbReference type="EMBL" id="SVA55269.1"/>
    </source>
</evidence>
<keyword evidence="3 5" id="KW-1133">Transmembrane helix</keyword>
<evidence type="ECO:0000256" key="3">
    <source>
        <dbReference type="ARBA" id="ARBA00022989"/>
    </source>
</evidence>
<keyword evidence="4 5" id="KW-0472">Membrane</keyword>
<evidence type="ECO:0000256" key="1">
    <source>
        <dbReference type="ARBA" id="ARBA00004141"/>
    </source>
</evidence>
<feature type="transmembrane region" description="Helical" evidence="5">
    <location>
        <begin position="103"/>
        <end position="125"/>
    </location>
</feature>
<evidence type="ECO:0000256" key="5">
    <source>
        <dbReference type="SAM" id="Phobius"/>
    </source>
</evidence>
<dbReference type="Pfam" id="PF01027">
    <property type="entry name" value="Bax1-I"/>
    <property type="match status" value="1"/>
</dbReference>
<feature type="transmembrane region" description="Helical" evidence="5">
    <location>
        <begin position="222"/>
        <end position="244"/>
    </location>
</feature>
<gene>
    <name evidence="6" type="ORF">METZ01_LOCUS108123</name>
</gene>
<evidence type="ECO:0000256" key="4">
    <source>
        <dbReference type="ARBA" id="ARBA00023136"/>
    </source>
</evidence>
<name>A0A381WRY3_9ZZZZ</name>
<dbReference type="PANTHER" id="PTHR23291">
    <property type="entry name" value="BAX INHIBITOR-RELATED"/>
    <property type="match status" value="1"/>
</dbReference>
<dbReference type="InterPro" id="IPR006214">
    <property type="entry name" value="Bax_inhibitor_1-related"/>
</dbReference>
<comment type="subcellular location">
    <subcellularLocation>
        <location evidence="1">Membrane</location>
        <topology evidence="1">Multi-pass membrane protein</topology>
    </subcellularLocation>
</comment>
<dbReference type="GO" id="GO:0005886">
    <property type="term" value="C:plasma membrane"/>
    <property type="evidence" value="ECO:0007669"/>
    <property type="project" value="TreeGrafter"/>
</dbReference>
<reference evidence="6" key="1">
    <citation type="submission" date="2018-05" db="EMBL/GenBank/DDBJ databases">
        <authorList>
            <person name="Lanie J.A."/>
            <person name="Ng W.-L."/>
            <person name="Kazmierczak K.M."/>
            <person name="Andrzejewski T.M."/>
            <person name="Davidsen T.M."/>
            <person name="Wayne K.J."/>
            <person name="Tettelin H."/>
            <person name="Glass J.I."/>
            <person name="Rusch D."/>
            <person name="Podicherti R."/>
            <person name="Tsui H.-C.T."/>
            <person name="Winkler M.E."/>
        </authorList>
    </citation>
    <scope>NUCLEOTIDE SEQUENCE</scope>
</reference>
<proteinExistence type="predicted"/>
<organism evidence="6">
    <name type="scientific">marine metagenome</name>
    <dbReference type="NCBI Taxonomy" id="408172"/>
    <lineage>
        <taxon>unclassified sequences</taxon>
        <taxon>metagenomes</taxon>
        <taxon>ecological metagenomes</taxon>
    </lineage>
</organism>
<feature type="transmembrane region" description="Helical" evidence="5">
    <location>
        <begin position="182"/>
        <end position="201"/>
    </location>
</feature>
<accession>A0A381WRY3</accession>
<keyword evidence="2 5" id="KW-0812">Transmembrane</keyword>